<dbReference type="InterPro" id="IPR015421">
    <property type="entry name" value="PyrdxlP-dep_Trfase_major"/>
</dbReference>
<protein>
    <submittedName>
        <fullName evidence="5">dTDP-4-amino-4,6-dideoxygalactose transaminase</fullName>
    </submittedName>
</protein>
<evidence type="ECO:0000256" key="3">
    <source>
        <dbReference type="PIRSR" id="PIRSR000390-2"/>
    </source>
</evidence>
<comment type="cofactor">
    <cofactor evidence="1">
        <name>pyridoxal 5'-phosphate</name>
        <dbReference type="ChEBI" id="CHEBI:597326"/>
    </cofactor>
</comment>
<dbReference type="PANTHER" id="PTHR30244">
    <property type="entry name" value="TRANSAMINASE"/>
    <property type="match status" value="1"/>
</dbReference>
<dbReference type="Gene3D" id="3.40.640.10">
    <property type="entry name" value="Type I PLP-dependent aspartate aminotransferase-like (Major domain)"/>
    <property type="match status" value="1"/>
</dbReference>
<evidence type="ECO:0000256" key="4">
    <source>
        <dbReference type="RuleBase" id="RU004508"/>
    </source>
</evidence>
<accession>A0A1H1LVE0</accession>
<dbReference type="InterPro" id="IPR015424">
    <property type="entry name" value="PyrdxlP-dep_Trfase"/>
</dbReference>
<dbReference type="InterPro" id="IPR000653">
    <property type="entry name" value="DegT/StrS_aminotransferase"/>
</dbReference>
<dbReference type="InterPro" id="IPR015422">
    <property type="entry name" value="PyrdxlP-dep_Trfase_small"/>
</dbReference>
<dbReference type="PANTHER" id="PTHR30244:SF34">
    <property type="entry name" value="DTDP-4-AMINO-4,6-DIDEOXYGALACTOSE TRANSAMINASE"/>
    <property type="match status" value="1"/>
</dbReference>
<feature type="active site" description="Proton acceptor" evidence="2">
    <location>
        <position position="198"/>
    </location>
</feature>
<sequence length="379" mass="40049">MSNNGAVREGVPGDVLPDPIPAAMPMIGAEERAAVDRVLASGMLVQGREVAVFEQEFSALVDDRPCVAVNAGTSALHLGLLAAGVGPGDEVIVPSFTFAATANSVALTGATPVFADIEPDHFCLAPAAVEAAVTARTVGIMPVHLYGHPADLTALTRLADRYGLALFEDACQAHLARWAGRPVGAFGTFGAFSFYPTKNMTTGEGGMVVCADEDLARTVRLLRNQGMERRYENELVGFNARMTDVAAAIGRVQLARIEGWTKQRRANAAYLDAQLAGVAGLVTPRVAGDAEHVYHQYTVRLPDRDGVQARLAQAGVGTGVYYPIPNHRLRSFAEASGRDLDLPETERASREVISLPVHPGLSDRDLAQVVAEVTGAVSG</sequence>
<dbReference type="GO" id="GO:0000271">
    <property type="term" value="P:polysaccharide biosynthetic process"/>
    <property type="evidence" value="ECO:0007669"/>
    <property type="project" value="TreeGrafter"/>
</dbReference>
<dbReference type="GO" id="GO:0030170">
    <property type="term" value="F:pyridoxal phosphate binding"/>
    <property type="evidence" value="ECO:0007669"/>
    <property type="project" value="TreeGrafter"/>
</dbReference>
<name>A0A1H1LVE0_9ACTN</name>
<comment type="similarity">
    <text evidence="4">Belongs to the DegT/DnrJ/EryC1 family.</text>
</comment>
<dbReference type="SUPFAM" id="SSF53383">
    <property type="entry name" value="PLP-dependent transferases"/>
    <property type="match status" value="1"/>
</dbReference>
<dbReference type="STRING" id="117157.SAMN04489717_0551"/>
<evidence type="ECO:0000313" key="6">
    <source>
        <dbReference type="Proteomes" id="UP000198983"/>
    </source>
</evidence>
<feature type="modified residue" description="N6-(pyridoxal phosphate)lysine" evidence="3">
    <location>
        <position position="198"/>
    </location>
</feature>
<dbReference type="PIRSF" id="PIRSF000390">
    <property type="entry name" value="PLP_StrS"/>
    <property type="match status" value="1"/>
</dbReference>
<keyword evidence="6" id="KW-1185">Reference proteome</keyword>
<gene>
    <name evidence="5" type="ORF">SAMN04489717_0551</name>
</gene>
<keyword evidence="3 4" id="KW-0663">Pyridoxal phosphate</keyword>
<evidence type="ECO:0000313" key="5">
    <source>
        <dbReference type="EMBL" id="SDR78473.1"/>
    </source>
</evidence>
<dbReference type="CDD" id="cd00616">
    <property type="entry name" value="AHBA_syn"/>
    <property type="match status" value="1"/>
</dbReference>
<dbReference type="AlphaFoldDB" id="A0A1H1LVE0"/>
<proteinExistence type="inferred from homology"/>
<dbReference type="GO" id="GO:0008483">
    <property type="term" value="F:transaminase activity"/>
    <property type="evidence" value="ECO:0007669"/>
    <property type="project" value="TreeGrafter"/>
</dbReference>
<organism evidence="5 6">
    <name type="scientific">Actinopolymorpha singaporensis</name>
    <dbReference type="NCBI Taxonomy" id="117157"/>
    <lineage>
        <taxon>Bacteria</taxon>
        <taxon>Bacillati</taxon>
        <taxon>Actinomycetota</taxon>
        <taxon>Actinomycetes</taxon>
        <taxon>Propionibacteriales</taxon>
        <taxon>Actinopolymorphaceae</taxon>
        <taxon>Actinopolymorpha</taxon>
    </lineage>
</organism>
<dbReference type="Proteomes" id="UP000198983">
    <property type="component" value="Chromosome I"/>
</dbReference>
<evidence type="ECO:0000256" key="2">
    <source>
        <dbReference type="PIRSR" id="PIRSR000390-1"/>
    </source>
</evidence>
<dbReference type="Pfam" id="PF01041">
    <property type="entry name" value="DegT_DnrJ_EryC1"/>
    <property type="match status" value="1"/>
</dbReference>
<evidence type="ECO:0000256" key="1">
    <source>
        <dbReference type="ARBA" id="ARBA00001933"/>
    </source>
</evidence>
<dbReference type="EMBL" id="LT629732">
    <property type="protein sequence ID" value="SDR78473.1"/>
    <property type="molecule type" value="Genomic_DNA"/>
</dbReference>
<reference evidence="5 6" key="1">
    <citation type="submission" date="2016-10" db="EMBL/GenBank/DDBJ databases">
        <authorList>
            <person name="de Groot N.N."/>
        </authorList>
    </citation>
    <scope>NUCLEOTIDE SEQUENCE [LARGE SCALE GENOMIC DNA]</scope>
    <source>
        <strain evidence="5 6">DSM 22024</strain>
    </source>
</reference>
<dbReference type="Gene3D" id="3.90.1150.10">
    <property type="entry name" value="Aspartate Aminotransferase, domain 1"/>
    <property type="match status" value="1"/>
</dbReference>